<dbReference type="EMBL" id="BGPR01020517">
    <property type="protein sequence ID" value="GBN84831.1"/>
    <property type="molecule type" value="Genomic_DNA"/>
</dbReference>
<organism evidence="3 5">
    <name type="scientific">Araneus ventricosus</name>
    <name type="common">Orbweaver spider</name>
    <name type="synonym">Epeira ventricosa</name>
    <dbReference type="NCBI Taxonomy" id="182803"/>
    <lineage>
        <taxon>Eukaryota</taxon>
        <taxon>Metazoa</taxon>
        <taxon>Ecdysozoa</taxon>
        <taxon>Arthropoda</taxon>
        <taxon>Chelicerata</taxon>
        <taxon>Arachnida</taxon>
        <taxon>Araneae</taxon>
        <taxon>Araneomorphae</taxon>
        <taxon>Entelegynae</taxon>
        <taxon>Araneoidea</taxon>
        <taxon>Araneidae</taxon>
        <taxon>Araneus</taxon>
    </lineage>
</organism>
<evidence type="ECO:0000313" key="4">
    <source>
        <dbReference type="EMBL" id="GBN84831.1"/>
    </source>
</evidence>
<reference evidence="3 5" key="1">
    <citation type="journal article" date="2019" name="Sci. Rep.">
        <title>Orb-weaving spider Araneus ventricosus genome elucidates the spidroin gene catalogue.</title>
        <authorList>
            <person name="Kono N."/>
            <person name="Nakamura H."/>
            <person name="Ohtoshi R."/>
            <person name="Moran D.A.P."/>
            <person name="Shinohara A."/>
            <person name="Yoshida Y."/>
            <person name="Fujiwara M."/>
            <person name="Mori M."/>
            <person name="Tomita M."/>
            <person name="Arakawa K."/>
        </authorList>
    </citation>
    <scope>NUCLEOTIDE SEQUENCE [LARGE SCALE GENOMIC DNA]</scope>
</reference>
<evidence type="ECO:0000313" key="2">
    <source>
        <dbReference type="EMBL" id="GBN80655.1"/>
    </source>
</evidence>
<keyword evidence="5" id="KW-1185">Reference proteome</keyword>
<dbReference type="EMBL" id="BGPR01018980">
    <property type="protein sequence ID" value="GBN80655.1"/>
    <property type="molecule type" value="Genomic_DNA"/>
</dbReference>
<dbReference type="Proteomes" id="UP000499080">
    <property type="component" value="Unassembled WGS sequence"/>
</dbReference>
<evidence type="ECO:0000313" key="5">
    <source>
        <dbReference type="Proteomes" id="UP000499080"/>
    </source>
</evidence>
<comment type="caution">
    <text evidence="3">The sequence shown here is derived from an EMBL/GenBank/DDBJ whole genome shotgun (WGS) entry which is preliminary data.</text>
</comment>
<dbReference type="EMBL" id="BGPR01018974">
    <property type="protein sequence ID" value="GBN80636.1"/>
    <property type="molecule type" value="Genomic_DNA"/>
</dbReference>
<accession>A0A4Y2S910</accession>
<proteinExistence type="predicted"/>
<evidence type="ECO:0000313" key="1">
    <source>
        <dbReference type="EMBL" id="GBN80636.1"/>
    </source>
</evidence>
<gene>
    <name evidence="3" type="ORF">AVEN_133371_1</name>
    <name evidence="1" type="ORF">AVEN_202918_1</name>
    <name evidence="4" type="ORF">AVEN_241914_1</name>
    <name evidence="2" type="ORF">AVEN_85791_1</name>
</gene>
<protein>
    <submittedName>
        <fullName evidence="3">Uncharacterized protein</fullName>
    </submittedName>
</protein>
<evidence type="ECO:0000313" key="3">
    <source>
        <dbReference type="EMBL" id="GBN84714.1"/>
    </source>
</evidence>
<name>A0A4Y2S910_ARAVE</name>
<dbReference type="AlphaFoldDB" id="A0A4Y2S910"/>
<sequence length="84" mass="9477">MFINGCIRKLNKDSDGLVARSQHWSPPDLKPDSTEELLCLCAWCTLNLTWVKHPPADVLWKVGEGSVSSGVVRPWFKIMRSVPK</sequence>
<dbReference type="EMBL" id="BGPR01020459">
    <property type="protein sequence ID" value="GBN84714.1"/>
    <property type="molecule type" value="Genomic_DNA"/>
</dbReference>